<name>A0A7R9Q869_9ACAR</name>
<evidence type="ECO:0000313" key="2">
    <source>
        <dbReference type="Proteomes" id="UP000759131"/>
    </source>
</evidence>
<reference evidence="1" key="1">
    <citation type="submission" date="2020-11" db="EMBL/GenBank/DDBJ databases">
        <authorList>
            <person name="Tran Van P."/>
        </authorList>
    </citation>
    <scope>NUCLEOTIDE SEQUENCE</scope>
</reference>
<dbReference type="EMBL" id="CAJPIZ010014952">
    <property type="protein sequence ID" value="CAG2115032.1"/>
    <property type="molecule type" value="Genomic_DNA"/>
</dbReference>
<keyword evidence="2" id="KW-1185">Reference proteome</keyword>
<dbReference type="OrthoDB" id="6500392at2759"/>
<dbReference type="EMBL" id="OC869527">
    <property type="protein sequence ID" value="CAD7634602.1"/>
    <property type="molecule type" value="Genomic_DNA"/>
</dbReference>
<organism evidence="1">
    <name type="scientific">Medioppia subpectinata</name>
    <dbReference type="NCBI Taxonomy" id="1979941"/>
    <lineage>
        <taxon>Eukaryota</taxon>
        <taxon>Metazoa</taxon>
        <taxon>Ecdysozoa</taxon>
        <taxon>Arthropoda</taxon>
        <taxon>Chelicerata</taxon>
        <taxon>Arachnida</taxon>
        <taxon>Acari</taxon>
        <taxon>Acariformes</taxon>
        <taxon>Sarcoptiformes</taxon>
        <taxon>Oribatida</taxon>
        <taxon>Brachypylina</taxon>
        <taxon>Oppioidea</taxon>
        <taxon>Oppiidae</taxon>
        <taxon>Medioppia</taxon>
    </lineage>
</organism>
<dbReference type="AlphaFoldDB" id="A0A7R9Q869"/>
<dbReference type="Proteomes" id="UP000759131">
    <property type="component" value="Unassembled WGS sequence"/>
</dbReference>
<proteinExistence type="predicted"/>
<accession>A0A7R9Q869</accession>
<protein>
    <submittedName>
        <fullName evidence="1">Uncharacterized protein</fullName>
    </submittedName>
</protein>
<evidence type="ECO:0000313" key="1">
    <source>
        <dbReference type="EMBL" id="CAD7634602.1"/>
    </source>
</evidence>
<gene>
    <name evidence="1" type="ORF">OSB1V03_LOCUS14998</name>
</gene>
<sequence>MGRKSNVNFKSVHYEEVFIQEKFTQEKLHLIVSLSITFVVCDRKADIQCLKEGSNDLKNKTEQQLYDLSQTNLEIGQELVLKRADIANSEGLTCYYQFYQNYTQGLANIFMKQNEINRLNTSRTPDERAGAVKGIASITKAMRCDESWRAIHFNETINEAKCSRFETAFGLDLIQFKPKLALLETGLGFGDLALKFKNNVMSGIVGDISKLFGKVYTEAEKCSLKLTNPKQSCHNLKMFVKEIDRLFYLAEIGVLALF</sequence>